<dbReference type="Proteomes" id="UP000015106">
    <property type="component" value="Chromosome 3"/>
</dbReference>
<dbReference type="EnsemblPlants" id="TuG1812G0300002194.01.T01">
    <property type="protein sequence ID" value="TuG1812G0300002194.01.T01"/>
    <property type="gene ID" value="TuG1812G0300002194.01"/>
</dbReference>
<proteinExistence type="predicted"/>
<name>A0A8R7PS29_TRIUA</name>
<feature type="region of interest" description="Disordered" evidence="1">
    <location>
        <begin position="153"/>
        <end position="172"/>
    </location>
</feature>
<protein>
    <submittedName>
        <fullName evidence="2">Uncharacterized protein</fullName>
    </submittedName>
</protein>
<dbReference type="AlphaFoldDB" id="A0A8R7PS29"/>
<accession>A0A8R7PS29</accession>
<feature type="compositionally biased region" description="Basic residues" evidence="1">
    <location>
        <begin position="17"/>
        <end position="31"/>
    </location>
</feature>
<sequence>HPSPKPPPLLLSLPPRFHPRSKSPPRFHHHTNPSQPPLLPLSLSIGIHPVQPTSPLLLLCSPKGSRELPPPCHLPCLSTPASSARISPEQAHPDPVAAGEQRQQPRRLLSRPLPWSSPPSSAPPEGCAVPDLLAAHLTSSSLSPRDREPILIRASSGSRGRVAPCLQPRVDPLPHLRRRSTEEFVPSIPASRSSQSSLLRQDLRRRFARATAASGGAREPPPARPCCLATDLFQRGPRRSSASRRAHRAPTIPSSNPRIPLPELNPGTSPRSVPPSSTGSCSPSPAQVPRRAAVVEYLSWLYFLTRTWRGARLPARLFLPR</sequence>
<evidence type="ECO:0000256" key="1">
    <source>
        <dbReference type="SAM" id="MobiDB-lite"/>
    </source>
</evidence>
<reference evidence="2" key="2">
    <citation type="submission" date="2018-03" db="EMBL/GenBank/DDBJ databases">
        <title>The Triticum urartu genome reveals the dynamic nature of wheat genome evolution.</title>
        <authorList>
            <person name="Ling H."/>
            <person name="Ma B."/>
            <person name="Shi X."/>
            <person name="Liu H."/>
            <person name="Dong L."/>
            <person name="Sun H."/>
            <person name="Cao Y."/>
            <person name="Gao Q."/>
            <person name="Zheng S."/>
            <person name="Li Y."/>
            <person name="Yu Y."/>
            <person name="Du H."/>
            <person name="Qi M."/>
            <person name="Li Y."/>
            <person name="Yu H."/>
            <person name="Cui Y."/>
            <person name="Wang N."/>
            <person name="Chen C."/>
            <person name="Wu H."/>
            <person name="Zhao Y."/>
            <person name="Zhang J."/>
            <person name="Li Y."/>
            <person name="Zhou W."/>
            <person name="Zhang B."/>
            <person name="Hu W."/>
            <person name="Eijk M."/>
            <person name="Tang J."/>
            <person name="Witsenboer H."/>
            <person name="Zhao S."/>
            <person name="Li Z."/>
            <person name="Zhang A."/>
            <person name="Wang D."/>
            <person name="Liang C."/>
        </authorList>
    </citation>
    <scope>NUCLEOTIDE SEQUENCE [LARGE SCALE GENOMIC DNA]</scope>
    <source>
        <strain evidence="2">cv. G1812</strain>
    </source>
</reference>
<reference evidence="3" key="1">
    <citation type="journal article" date="2013" name="Nature">
        <title>Draft genome of the wheat A-genome progenitor Triticum urartu.</title>
        <authorList>
            <person name="Ling H.Q."/>
            <person name="Zhao S."/>
            <person name="Liu D."/>
            <person name="Wang J."/>
            <person name="Sun H."/>
            <person name="Zhang C."/>
            <person name="Fan H."/>
            <person name="Li D."/>
            <person name="Dong L."/>
            <person name="Tao Y."/>
            <person name="Gao C."/>
            <person name="Wu H."/>
            <person name="Li Y."/>
            <person name="Cui Y."/>
            <person name="Guo X."/>
            <person name="Zheng S."/>
            <person name="Wang B."/>
            <person name="Yu K."/>
            <person name="Liang Q."/>
            <person name="Yang W."/>
            <person name="Lou X."/>
            <person name="Chen J."/>
            <person name="Feng M."/>
            <person name="Jian J."/>
            <person name="Zhang X."/>
            <person name="Luo G."/>
            <person name="Jiang Y."/>
            <person name="Liu J."/>
            <person name="Wang Z."/>
            <person name="Sha Y."/>
            <person name="Zhang B."/>
            <person name="Wu H."/>
            <person name="Tang D."/>
            <person name="Shen Q."/>
            <person name="Xue P."/>
            <person name="Zou S."/>
            <person name="Wang X."/>
            <person name="Liu X."/>
            <person name="Wang F."/>
            <person name="Yang Y."/>
            <person name="An X."/>
            <person name="Dong Z."/>
            <person name="Zhang K."/>
            <person name="Zhang X."/>
            <person name="Luo M.C."/>
            <person name="Dvorak J."/>
            <person name="Tong Y."/>
            <person name="Wang J."/>
            <person name="Yang H."/>
            <person name="Li Z."/>
            <person name="Wang D."/>
            <person name="Zhang A."/>
            <person name="Wang J."/>
        </authorList>
    </citation>
    <scope>NUCLEOTIDE SEQUENCE</scope>
    <source>
        <strain evidence="3">cv. G1812</strain>
    </source>
</reference>
<reference evidence="2" key="3">
    <citation type="submission" date="2022-06" db="UniProtKB">
        <authorList>
            <consortium name="EnsemblPlants"/>
        </authorList>
    </citation>
    <scope>IDENTIFICATION</scope>
</reference>
<feature type="region of interest" description="Disordered" evidence="1">
    <location>
        <begin position="234"/>
        <end position="286"/>
    </location>
</feature>
<feature type="region of interest" description="Disordered" evidence="1">
    <location>
        <begin position="1"/>
        <end position="40"/>
    </location>
</feature>
<keyword evidence="3" id="KW-1185">Reference proteome</keyword>
<feature type="compositionally biased region" description="Basic residues" evidence="1">
    <location>
        <begin position="236"/>
        <end position="248"/>
    </location>
</feature>
<feature type="compositionally biased region" description="Low complexity" evidence="1">
    <location>
        <begin position="274"/>
        <end position="285"/>
    </location>
</feature>
<feature type="region of interest" description="Disordered" evidence="1">
    <location>
        <begin position="209"/>
        <end position="228"/>
    </location>
</feature>
<dbReference type="Gramene" id="TuG1812G0300002194.01.T01">
    <property type="protein sequence ID" value="TuG1812G0300002194.01.T01"/>
    <property type="gene ID" value="TuG1812G0300002194.01"/>
</dbReference>
<evidence type="ECO:0000313" key="2">
    <source>
        <dbReference type="EnsemblPlants" id="TuG1812G0300002194.01.T01"/>
    </source>
</evidence>
<evidence type="ECO:0000313" key="3">
    <source>
        <dbReference type="Proteomes" id="UP000015106"/>
    </source>
</evidence>
<feature type="region of interest" description="Disordered" evidence="1">
    <location>
        <begin position="79"/>
        <end position="128"/>
    </location>
</feature>
<organism evidence="2 3">
    <name type="scientific">Triticum urartu</name>
    <name type="common">Red wild einkorn</name>
    <name type="synonym">Crithodium urartu</name>
    <dbReference type="NCBI Taxonomy" id="4572"/>
    <lineage>
        <taxon>Eukaryota</taxon>
        <taxon>Viridiplantae</taxon>
        <taxon>Streptophyta</taxon>
        <taxon>Embryophyta</taxon>
        <taxon>Tracheophyta</taxon>
        <taxon>Spermatophyta</taxon>
        <taxon>Magnoliopsida</taxon>
        <taxon>Liliopsida</taxon>
        <taxon>Poales</taxon>
        <taxon>Poaceae</taxon>
        <taxon>BOP clade</taxon>
        <taxon>Pooideae</taxon>
        <taxon>Triticodae</taxon>
        <taxon>Triticeae</taxon>
        <taxon>Triticinae</taxon>
        <taxon>Triticum</taxon>
    </lineage>
</organism>